<proteinExistence type="predicted"/>
<dbReference type="EMBL" id="QUSG01000012">
    <property type="protein sequence ID" value="KAA3525258.1"/>
    <property type="molecule type" value="Genomic_DNA"/>
</dbReference>
<evidence type="ECO:0000313" key="7">
    <source>
        <dbReference type="Proteomes" id="UP000477951"/>
    </source>
</evidence>
<dbReference type="AlphaFoldDB" id="A0A368NHT1"/>
<reference evidence="2 5" key="1">
    <citation type="submission" date="2018-08" db="EMBL/GenBank/DDBJ databases">
        <title>Genome sequencing of Agrobacterium vitis strain ICMP 10754.</title>
        <authorList>
            <person name="Visnovsky S.B."/>
            <person name="Pitman A.R."/>
        </authorList>
    </citation>
    <scope>NUCLEOTIDE SEQUENCE [LARGE SCALE GENOMIC DNA]</scope>
    <source>
        <strain evidence="2 5">ICMP 10754</strain>
    </source>
</reference>
<evidence type="ECO:0000313" key="6">
    <source>
        <dbReference type="Proteomes" id="UP000440716"/>
    </source>
</evidence>
<evidence type="ECO:0000313" key="5">
    <source>
        <dbReference type="Proteomes" id="UP000436911"/>
    </source>
</evidence>
<feature type="signal peptide" evidence="1">
    <location>
        <begin position="1"/>
        <end position="23"/>
    </location>
</feature>
<sequence length="123" mass="13608">MKLAWVVVIAAVHLQSMTLPVSADDLYSASPDVICKREMLYLDVWKAQSVIADVDYDQAGQGRLHVNNRSWLKITSDQQRAIAIAAFCPVAVRFGKGELIVSSNDETLWGSVVNGVWHNRLAP</sequence>
<dbReference type="EMBL" id="WPHU01000003">
    <property type="protein sequence ID" value="MVA56171.1"/>
    <property type="molecule type" value="Genomic_DNA"/>
</dbReference>
<protein>
    <submittedName>
        <fullName evidence="2">Uncharacterized protein</fullName>
    </submittedName>
</protein>
<evidence type="ECO:0000313" key="2">
    <source>
        <dbReference type="EMBL" id="KAA3525258.1"/>
    </source>
</evidence>
<dbReference type="Proteomes" id="UP000440716">
    <property type="component" value="Unassembled WGS sequence"/>
</dbReference>
<name>A0A368NHT1_AGRVI</name>
<evidence type="ECO:0000313" key="3">
    <source>
        <dbReference type="EMBL" id="MUZ74349.1"/>
    </source>
</evidence>
<dbReference type="Proteomes" id="UP000436911">
    <property type="component" value="Unassembled WGS sequence"/>
</dbReference>
<organism evidence="2 5">
    <name type="scientific">Agrobacterium vitis</name>
    <name type="common">Rhizobium vitis</name>
    <dbReference type="NCBI Taxonomy" id="373"/>
    <lineage>
        <taxon>Bacteria</taxon>
        <taxon>Pseudomonadati</taxon>
        <taxon>Pseudomonadota</taxon>
        <taxon>Alphaproteobacteria</taxon>
        <taxon>Hyphomicrobiales</taxon>
        <taxon>Rhizobiaceae</taxon>
        <taxon>Rhizobium/Agrobacterium group</taxon>
        <taxon>Agrobacterium</taxon>
    </lineage>
</organism>
<accession>A0A368NHT1</accession>
<evidence type="ECO:0000256" key="1">
    <source>
        <dbReference type="SAM" id="SignalP"/>
    </source>
</evidence>
<dbReference type="GeneID" id="60684429"/>
<feature type="chain" id="PRO_5036331906" evidence="1">
    <location>
        <begin position="24"/>
        <end position="123"/>
    </location>
</feature>
<comment type="caution">
    <text evidence="2">The sequence shown here is derived from an EMBL/GenBank/DDBJ whole genome shotgun (WGS) entry which is preliminary data.</text>
</comment>
<evidence type="ECO:0000313" key="4">
    <source>
        <dbReference type="EMBL" id="MVA56171.1"/>
    </source>
</evidence>
<dbReference type="Proteomes" id="UP000477951">
    <property type="component" value="Unassembled WGS sequence"/>
</dbReference>
<dbReference type="OrthoDB" id="8410883at2"/>
<dbReference type="RefSeq" id="WP_060719895.1">
    <property type="nucleotide sequence ID" value="NZ_CP055265.1"/>
</dbReference>
<reference evidence="6 7" key="2">
    <citation type="submission" date="2019-12" db="EMBL/GenBank/DDBJ databases">
        <title>Whole-genome sequencing of Allorhizobium vitis.</title>
        <authorList>
            <person name="Gan H.M."/>
            <person name="Szegedi E."/>
            <person name="Burr T."/>
            <person name="Savka M.A."/>
        </authorList>
    </citation>
    <scope>NUCLEOTIDE SEQUENCE [LARGE SCALE GENOMIC DNA]</scope>
    <source>
        <strain evidence="4 6">CG415</strain>
        <strain evidence="3 7">CG516</strain>
    </source>
</reference>
<gene>
    <name evidence="2" type="ORF">DXT89_18165</name>
    <name evidence="4" type="ORF">GOZ88_08595</name>
    <name evidence="3" type="ORF">GOZ90_16795</name>
</gene>
<dbReference type="EMBL" id="WPHR01000014">
    <property type="protein sequence ID" value="MUZ74349.1"/>
    <property type="molecule type" value="Genomic_DNA"/>
</dbReference>
<keyword evidence="1" id="KW-0732">Signal</keyword>